<dbReference type="PROSITE" id="PS50966">
    <property type="entry name" value="ZF_SWIM"/>
    <property type="match status" value="1"/>
</dbReference>
<evidence type="ECO:0000313" key="3">
    <source>
        <dbReference type="EMBL" id="TQN48350.1"/>
    </source>
</evidence>
<reference evidence="3 4" key="1">
    <citation type="submission" date="2019-06" db="EMBL/GenBank/DDBJ databases">
        <title>Sequencing the genomes of 1000 actinobacteria strains.</title>
        <authorList>
            <person name="Klenk H.-P."/>
        </authorList>
    </citation>
    <scope>NUCLEOTIDE SEQUENCE [LARGE SCALE GENOMIC DNA]</scope>
    <source>
        <strain evidence="3 4">DSM 21776</strain>
    </source>
</reference>
<dbReference type="InterPro" id="IPR049245">
    <property type="entry name" value="DUF6880"/>
</dbReference>
<dbReference type="AlphaFoldDB" id="A0A543PWE1"/>
<dbReference type="RefSeq" id="WP_141821233.1">
    <property type="nucleotide sequence ID" value="NZ_VFQF01000001.1"/>
</dbReference>
<dbReference type="Proteomes" id="UP000320085">
    <property type="component" value="Unassembled WGS sequence"/>
</dbReference>
<keyword evidence="1" id="KW-0863">Zinc-finger</keyword>
<name>A0A543PWE1_9MICO</name>
<feature type="domain" description="SWIM-type" evidence="2">
    <location>
        <begin position="53"/>
        <end position="90"/>
    </location>
</feature>
<comment type="caution">
    <text evidence="3">The sequence shown here is derived from an EMBL/GenBank/DDBJ whole genome shotgun (WGS) entry which is preliminary data.</text>
</comment>
<sequence>MATVIDGVLSEATLRAASGDRAFDQGQDLVHDVRGLRLDPGRAVASVRAERVHTAAVEWPSGALTGSCSCRGAEPDSWCSHVVAVGLAALDSVTVSTLDPSMPPIERYLASLDAVELIDLVLEMASTGSAAARLLESRAALATGDLSSLAEELMDAVRQATSARGFIHYRRTFEIGTEIQEVLDELEKLIERGGADAARPALLKALTATRRMTLQADDSGGVIADACQRAAHLYARSCVRGQPDEVKLGRWLLKFRKDSPGWPDTPLDMFAPAMGEKGLEVYRKGVADLDAEQAGLAHVQRFDVNRMLLELADHDGDVDAAIAVLTRDPEKLAYGDVIDRLLASGRKEDAVAWTDRAVAAERLGTIGGYGRRNGYWLDPGEVAGRYLAHGRRDDALAVLRTAFARQPSAAAYDVLGRFADGLGLGSVERAWALDEARRAAQRPHANGAPLVEISLRDGDLDAAWAAADEFGPGDAWWKLAEASRDSLPMRAVELHLRSLRPKLERANPRIYAEIATQLVELRAFYDAGGALDAFDALLRDLRETYRRRPTFLAALDKARLPGRG</sequence>
<dbReference type="GO" id="GO:0008270">
    <property type="term" value="F:zinc ion binding"/>
    <property type="evidence" value="ECO:0007669"/>
    <property type="project" value="UniProtKB-KW"/>
</dbReference>
<gene>
    <name evidence="3" type="ORF">FHX52_1481</name>
</gene>
<protein>
    <submittedName>
        <fullName evidence="3">Putative Zn finger protein</fullName>
    </submittedName>
</protein>
<evidence type="ECO:0000256" key="1">
    <source>
        <dbReference type="PROSITE-ProRule" id="PRU00325"/>
    </source>
</evidence>
<accession>A0A543PWE1</accession>
<dbReference type="OrthoDB" id="3677745at2"/>
<organism evidence="3 4">
    <name type="scientific">Humibacillus xanthopallidus</name>
    <dbReference type="NCBI Taxonomy" id="412689"/>
    <lineage>
        <taxon>Bacteria</taxon>
        <taxon>Bacillati</taxon>
        <taxon>Actinomycetota</taxon>
        <taxon>Actinomycetes</taxon>
        <taxon>Micrococcales</taxon>
        <taxon>Intrasporangiaceae</taxon>
        <taxon>Humibacillus</taxon>
    </lineage>
</organism>
<proteinExistence type="predicted"/>
<evidence type="ECO:0000259" key="2">
    <source>
        <dbReference type="PROSITE" id="PS50966"/>
    </source>
</evidence>
<keyword evidence="1" id="KW-0862">Zinc</keyword>
<evidence type="ECO:0000313" key="4">
    <source>
        <dbReference type="Proteomes" id="UP000320085"/>
    </source>
</evidence>
<dbReference type="InterPro" id="IPR007527">
    <property type="entry name" value="Znf_SWIM"/>
</dbReference>
<dbReference type="Pfam" id="PF21810">
    <property type="entry name" value="DUF6880"/>
    <property type="match status" value="1"/>
</dbReference>
<dbReference type="EMBL" id="VFQF01000001">
    <property type="protein sequence ID" value="TQN48350.1"/>
    <property type="molecule type" value="Genomic_DNA"/>
</dbReference>
<keyword evidence="1" id="KW-0479">Metal-binding</keyword>